<evidence type="ECO:0000313" key="2">
    <source>
        <dbReference type="Proteomes" id="UP000593568"/>
    </source>
</evidence>
<reference evidence="1 2" key="1">
    <citation type="journal article" date="2019" name="Genome Biol. Evol.">
        <title>Insights into the evolution of the New World diploid cottons (Gossypium, subgenus Houzingenia) based on genome sequencing.</title>
        <authorList>
            <person name="Grover C.E."/>
            <person name="Arick M.A. 2nd"/>
            <person name="Thrash A."/>
            <person name="Conover J.L."/>
            <person name="Sanders W.S."/>
            <person name="Peterson D.G."/>
            <person name="Frelichowski J.E."/>
            <person name="Scheffler J.A."/>
            <person name="Scheffler B.E."/>
            <person name="Wendel J.F."/>
        </authorList>
    </citation>
    <scope>NUCLEOTIDE SEQUENCE [LARGE SCALE GENOMIC DNA]</scope>
    <source>
        <strain evidence="1">8</strain>
        <tissue evidence="1">Leaf</tissue>
    </source>
</reference>
<dbReference type="EMBL" id="JABEZW010000013">
    <property type="protein sequence ID" value="MBA0783551.1"/>
    <property type="molecule type" value="Genomic_DNA"/>
</dbReference>
<accession>A0A7J9FED9</accession>
<protein>
    <submittedName>
        <fullName evidence="1">Uncharacterized protein</fullName>
    </submittedName>
</protein>
<name>A0A7J9FED9_9ROSI</name>
<dbReference type="Proteomes" id="UP000593568">
    <property type="component" value="Unassembled WGS sequence"/>
</dbReference>
<gene>
    <name evidence="1" type="ORF">Gotri_001248</name>
</gene>
<dbReference type="AlphaFoldDB" id="A0A7J9FED9"/>
<keyword evidence="2" id="KW-1185">Reference proteome</keyword>
<proteinExistence type="predicted"/>
<sequence length="84" mass="9568">MESRLQEFKTEFRGDLQSLLVQYFRPPPTGSSVNAAVVKGKGGFGSSSWVRNPFYEAGVSTKTSRLECPKFDGNDFREWWTKLE</sequence>
<evidence type="ECO:0000313" key="1">
    <source>
        <dbReference type="EMBL" id="MBA0783551.1"/>
    </source>
</evidence>
<comment type="caution">
    <text evidence="1">The sequence shown here is derived from an EMBL/GenBank/DDBJ whole genome shotgun (WGS) entry which is preliminary data.</text>
</comment>
<organism evidence="1 2">
    <name type="scientific">Gossypium trilobum</name>
    <dbReference type="NCBI Taxonomy" id="34281"/>
    <lineage>
        <taxon>Eukaryota</taxon>
        <taxon>Viridiplantae</taxon>
        <taxon>Streptophyta</taxon>
        <taxon>Embryophyta</taxon>
        <taxon>Tracheophyta</taxon>
        <taxon>Spermatophyta</taxon>
        <taxon>Magnoliopsida</taxon>
        <taxon>eudicotyledons</taxon>
        <taxon>Gunneridae</taxon>
        <taxon>Pentapetalae</taxon>
        <taxon>rosids</taxon>
        <taxon>malvids</taxon>
        <taxon>Malvales</taxon>
        <taxon>Malvaceae</taxon>
        <taxon>Malvoideae</taxon>
        <taxon>Gossypium</taxon>
    </lineage>
</organism>